<keyword evidence="1" id="KW-0472">Membrane</keyword>
<dbReference type="AlphaFoldDB" id="A0A1Q8CNL1"/>
<protein>
    <submittedName>
        <fullName evidence="2">Uncharacterized protein</fullName>
    </submittedName>
</protein>
<comment type="caution">
    <text evidence="2">The sequence shown here is derived from an EMBL/GenBank/DDBJ whole genome shotgun (WGS) entry which is preliminary data.</text>
</comment>
<proteinExistence type="predicted"/>
<name>A0A1Q8CNL1_9PSEU</name>
<gene>
    <name evidence="2" type="ORF">BU204_19320</name>
</gene>
<feature type="transmembrane region" description="Helical" evidence="1">
    <location>
        <begin position="20"/>
        <end position="44"/>
    </location>
</feature>
<dbReference type="Proteomes" id="UP000185596">
    <property type="component" value="Unassembled WGS sequence"/>
</dbReference>
<sequence length="88" mass="10073">MSAATPTPPTATHSYNPGGLIAVLVLVALLALAVYLLRCWAFPFTTCPHPNRRRAWRCRRCEGTGRRLRAGRRFLNHLRHIRRHGNHH</sequence>
<keyword evidence="1" id="KW-0812">Transmembrane</keyword>
<keyword evidence="1" id="KW-1133">Transmembrane helix</keyword>
<accession>A0A1Q8CNL1</accession>
<evidence type="ECO:0000313" key="3">
    <source>
        <dbReference type="Proteomes" id="UP000185596"/>
    </source>
</evidence>
<dbReference type="STRING" id="1912961.BU204_19320"/>
<dbReference type="EMBL" id="MSIE01000035">
    <property type="protein sequence ID" value="OLF15930.1"/>
    <property type="molecule type" value="Genomic_DNA"/>
</dbReference>
<organism evidence="2 3">
    <name type="scientific">Actinophytocola xanthii</name>
    <dbReference type="NCBI Taxonomy" id="1912961"/>
    <lineage>
        <taxon>Bacteria</taxon>
        <taxon>Bacillati</taxon>
        <taxon>Actinomycetota</taxon>
        <taxon>Actinomycetes</taxon>
        <taxon>Pseudonocardiales</taxon>
        <taxon>Pseudonocardiaceae</taxon>
    </lineage>
</organism>
<evidence type="ECO:0000313" key="2">
    <source>
        <dbReference type="EMBL" id="OLF15930.1"/>
    </source>
</evidence>
<keyword evidence="3" id="KW-1185">Reference proteome</keyword>
<reference evidence="2 3" key="1">
    <citation type="submission" date="2016-12" db="EMBL/GenBank/DDBJ databases">
        <title>The draft genome sequence of Actinophytocola sp. 11-183.</title>
        <authorList>
            <person name="Wang W."/>
            <person name="Yuan L."/>
        </authorList>
    </citation>
    <scope>NUCLEOTIDE SEQUENCE [LARGE SCALE GENOMIC DNA]</scope>
    <source>
        <strain evidence="2 3">11-183</strain>
    </source>
</reference>
<evidence type="ECO:0000256" key="1">
    <source>
        <dbReference type="SAM" id="Phobius"/>
    </source>
</evidence>